<accession>A0A5C5U5K4</accession>
<reference evidence="3 4" key="1">
    <citation type="submission" date="2019-07" db="EMBL/GenBank/DDBJ databases">
        <title>Luteimonas sp. YD-1 nov., isolated from acidic soil.</title>
        <authorList>
            <person name="Zhou J."/>
        </authorList>
    </citation>
    <scope>NUCLEOTIDE SEQUENCE [LARGE SCALE GENOMIC DNA]</scope>
    <source>
        <strain evidence="3 4">YD-1</strain>
    </source>
</reference>
<gene>
    <name evidence="3" type="ORF">FQY79_05795</name>
</gene>
<dbReference type="InterPro" id="IPR005572">
    <property type="entry name" value="Anti-sigma_E_RseA_N"/>
</dbReference>
<protein>
    <recommendedName>
        <fullName evidence="2">Anti sigma-E protein RseA N-terminal domain-containing protein</fullName>
    </recommendedName>
</protein>
<sequence length="335" mass="34569">MIHVDDNEPVQIRPDPDKLFLYHRQQLSAMLDGELSPDEARFMLRRLQHDTVLAACWERWQVCGDVLRGQRNDLLPPDFAQRVAQAVAGDAGEGGRDASVRLVRPRIARWGGGAAIAASVALLAVFASRQLPVPGQSPATGERTPLVAELAAPTAPEPAPPVARQPAGAAGRELADAVANAPGEVAGAGSEAALALAASAAALADTPRRAAERRERAQAPAVARVREARPDASPAVPPEATPDRASVDVALASMSAAEPPAAAATNDPFPVPPAGATRPWPRSLLPSAGGYTVSGGGLAPRAPVFEPFLPATPQALPWPPPADPGEAAAADARQP</sequence>
<evidence type="ECO:0000313" key="4">
    <source>
        <dbReference type="Proteomes" id="UP000315949"/>
    </source>
</evidence>
<evidence type="ECO:0000256" key="1">
    <source>
        <dbReference type="SAM" id="MobiDB-lite"/>
    </source>
</evidence>
<feature type="region of interest" description="Disordered" evidence="1">
    <location>
        <begin position="207"/>
        <end position="243"/>
    </location>
</feature>
<feature type="region of interest" description="Disordered" evidence="1">
    <location>
        <begin position="151"/>
        <end position="170"/>
    </location>
</feature>
<feature type="domain" description="Anti sigma-E protein RseA N-terminal" evidence="2">
    <location>
        <begin position="25"/>
        <end position="89"/>
    </location>
</feature>
<dbReference type="GO" id="GO:0016989">
    <property type="term" value="F:sigma factor antagonist activity"/>
    <property type="evidence" value="ECO:0007669"/>
    <property type="project" value="InterPro"/>
</dbReference>
<keyword evidence="4" id="KW-1185">Reference proteome</keyword>
<comment type="caution">
    <text evidence="3">The sequence shown here is derived from an EMBL/GenBank/DDBJ whole genome shotgun (WGS) entry which is preliminary data.</text>
</comment>
<dbReference type="EMBL" id="VOHE01000002">
    <property type="protein sequence ID" value="TWT20815.1"/>
    <property type="molecule type" value="Genomic_DNA"/>
</dbReference>
<name>A0A5C5U5K4_9GAMM</name>
<dbReference type="InterPro" id="IPR036147">
    <property type="entry name" value="Anti-sigma_E_RseA_N_sf"/>
</dbReference>
<dbReference type="Pfam" id="PF03872">
    <property type="entry name" value="RseA_N"/>
    <property type="match status" value="1"/>
</dbReference>
<evidence type="ECO:0000313" key="3">
    <source>
        <dbReference type="EMBL" id="TWT20815.1"/>
    </source>
</evidence>
<dbReference type="AlphaFoldDB" id="A0A5C5U5K4"/>
<dbReference type="PANTHER" id="PTHR38104">
    <property type="match status" value="1"/>
</dbReference>
<dbReference type="RefSeq" id="WP_146311612.1">
    <property type="nucleotide sequence ID" value="NZ_VOHE01000002.1"/>
</dbReference>
<feature type="compositionally biased region" description="Basic and acidic residues" evidence="1">
    <location>
        <begin position="207"/>
        <end position="217"/>
    </location>
</feature>
<dbReference type="Gene3D" id="1.10.10.880">
    <property type="entry name" value="Anti sigma-E protein RseA, N-terminal domain"/>
    <property type="match status" value="1"/>
</dbReference>
<dbReference type="PANTHER" id="PTHR38104:SF1">
    <property type="entry name" value="ANTI-SIGMA-E FACTOR RSEA"/>
    <property type="match status" value="1"/>
</dbReference>
<dbReference type="CDD" id="cd16328">
    <property type="entry name" value="RseA_N"/>
    <property type="match status" value="1"/>
</dbReference>
<proteinExistence type="predicted"/>
<organism evidence="3 4">
    <name type="scientific">Luteimonas wenzhouensis</name>
    <dbReference type="NCBI Taxonomy" id="2599615"/>
    <lineage>
        <taxon>Bacteria</taxon>
        <taxon>Pseudomonadati</taxon>
        <taxon>Pseudomonadota</taxon>
        <taxon>Gammaproteobacteria</taxon>
        <taxon>Lysobacterales</taxon>
        <taxon>Lysobacteraceae</taxon>
        <taxon>Luteimonas</taxon>
    </lineage>
</organism>
<dbReference type="SUPFAM" id="SSF89069">
    <property type="entry name" value="N-terminal, cytoplasmic domain of anti-sigmaE factor RseA"/>
    <property type="match status" value="1"/>
</dbReference>
<dbReference type="Proteomes" id="UP000315949">
    <property type="component" value="Unassembled WGS sequence"/>
</dbReference>
<feature type="region of interest" description="Disordered" evidence="1">
    <location>
        <begin position="258"/>
        <end position="335"/>
    </location>
</feature>
<feature type="compositionally biased region" description="Low complexity" evidence="1">
    <location>
        <begin position="324"/>
        <end position="335"/>
    </location>
</feature>
<dbReference type="InterPro" id="IPR052383">
    <property type="entry name" value="Anti-sigma-E_RseA-like"/>
</dbReference>
<dbReference type="OrthoDB" id="5298512at2"/>
<evidence type="ECO:0000259" key="2">
    <source>
        <dbReference type="Pfam" id="PF03872"/>
    </source>
</evidence>